<proteinExistence type="predicted"/>
<name>A0ACB7ZS65_9AGAM</name>
<organism evidence="1 2">
    <name type="scientific">Hygrophoropsis aurantiaca</name>
    <dbReference type="NCBI Taxonomy" id="72124"/>
    <lineage>
        <taxon>Eukaryota</taxon>
        <taxon>Fungi</taxon>
        <taxon>Dikarya</taxon>
        <taxon>Basidiomycota</taxon>
        <taxon>Agaricomycotina</taxon>
        <taxon>Agaricomycetes</taxon>
        <taxon>Agaricomycetidae</taxon>
        <taxon>Boletales</taxon>
        <taxon>Coniophorineae</taxon>
        <taxon>Hygrophoropsidaceae</taxon>
        <taxon>Hygrophoropsis</taxon>
    </lineage>
</organism>
<reference evidence="1" key="1">
    <citation type="journal article" date="2021" name="New Phytol.">
        <title>Evolutionary innovations through gain and loss of genes in the ectomycorrhizal Boletales.</title>
        <authorList>
            <person name="Wu G."/>
            <person name="Miyauchi S."/>
            <person name="Morin E."/>
            <person name="Kuo A."/>
            <person name="Drula E."/>
            <person name="Varga T."/>
            <person name="Kohler A."/>
            <person name="Feng B."/>
            <person name="Cao Y."/>
            <person name="Lipzen A."/>
            <person name="Daum C."/>
            <person name="Hundley H."/>
            <person name="Pangilinan J."/>
            <person name="Johnson J."/>
            <person name="Barry K."/>
            <person name="LaButti K."/>
            <person name="Ng V."/>
            <person name="Ahrendt S."/>
            <person name="Min B."/>
            <person name="Choi I.G."/>
            <person name="Park H."/>
            <person name="Plett J.M."/>
            <person name="Magnuson J."/>
            <person name="Spatafora J.W."/>
            <person name="Nagy L.G."/>
            <person name="Henrissat B."/>
            <person name="Grigoriev I.V."/>
            <person name="Yang Z.L."/>
            <person name="Xu J."/>
            <person name="Martin F.M."/>
        </authorList>
    </citation>
    <scope>NUCLEOTIDE SEQUENCE</scope>
    <source>
        <strain evidence="1">ATCC 28755</strain>
    </source>
</reference>
<comment type="caution">
    <text evidence="1">The sequence shown here is derived from an EMBL/GenBank/DDBJ whole genome shotgun (WGS) entry which is preliminary data.</text>
</comment>
<accession>A0ACB7ZS65</accession>
<evidence type="ECO:0000313" key="2">
    <source>
        <dbReference type="Proteomes" id="UP000790377"/>
    </source>
</evidence>
<keyword evidence="2" id="KW-1185">Reference proteome</keyword>
<sequence>MTRTPWFKANHESRTRLAFPTGGSSCQPLSIDVQERSRCGNPSASGVFCLADDSEWHPSEDSDSLGRRDPTVQYNFLTAILDQRLAEQSSASERAAQCHAELEHFQRDLNHAHEAYQQAEYSVAALYVLRSRQDPSGPRDTRPSAVFAELLSEAGDSDLQYIEDARFCDIDEEWSGRPTSIDFSPSLLLFGRSVPWPSKLYSPNTVAGPCS</sequence>
<protein>
    <submittedName>
        <fullName evidence="1">Uncharacterized protein</fullName>
    </submittedName>
</protein>
<evidence type="ECO:0000313" key="1">
    <source>
        <dbReference type="EMBL" id="KAH7903547.1"/>
    </source>
</evidence>
<dbReference type="EMBL" id="MU268898">
    <property type="protein sequence ID" value="KAH7903547.1"/>
    <property type="molecule type" value="Genomic_DNA"/>
</dbReference>
<gene>
    <name evidence="1" type="ORF">BJ138DRAFT_1120270</name>
</gene>
<dbReference type="Proteomes" id="UP000790377">
    <property type="component" value="Unassembled WGS sequence"/>
</dbReference>